<name>G5IBJ3_9FIRM</name>
<dbReference type="RefSeq" id="WP_006778757.1">
    <property type="nucleotide sequence ID" value="NZ_CP040506.1"/>
</dbReference>
<proteinExistence type="predicted"/>
<evidence type="ECO:0000313" key="3">
    <source>
        <dbReference type="Proteomes" id="UP000005384"/>
    </source>
</evidence>
<keyword evidence="3" id="KW-1185">Reference proteome</keyword>
<dbReference type="PATRIC" id="fig|742737.3.peg.767"/>
<gene>
    <name evidence="2" type="ORF">HMPREF9473_00771</name>
</gene>
<dbReference type="InterPro" id="IPR025474">
    <property type="entry name" value="DUF4325"/>
</dbReference>
<accession>G5IBJ3</accession>
<dbReference type="Pfam" id="PF14213">
    <property type="entry name" value="DUF4325"/>
    <property type="match status" value="1"/>
</dbReference>
<sequence length="181" mass="20619">MEIRINLYEQTGKLDVLTGREKAEMLVSAYRNRMNYVKSGDKIVCDFENIVTATTSFLNQLFSDLRKMTDGPLFVEHIDSAELREDLEAALLFSKAVKGDVYYLVYQDGRDLEILGEADAASAHTFELLKKQELSARQLADMEDKKLTAASTQLARTYKAGLAFRREIVSCEGKMYVYYIK</sequence>
<feature type="domain" description="DUF4325" evidence="1">
    <location>
        <begin position="36"/>
        <end position="68"/>
    </location>
</feature>
<dbReference type="Proteomes" id="UP000005384">
    <property type="component" value="Unassembled WGS sequence"/>
</dbReference>
<evidence type="ECO:0000259" key="1">
    <source>
        <dbReference type="Pfam" id="PF14213"/>
    </source>
</evidence>
<organism evidence="2 3">
    <name type="scientific">Hungatella hathewayi WAL-18680</name>
    <dbReference type="NCBI Taxonomy" id="742737"/>
    <lineage>
        <taxon>Bacteria</taxon>
        <taxon>Bacillati</taxon>
        <taxon>Bacillota</taxon>
        <taxon>Clostridia</taxon>
        <taxon>Lachnospirales</taxon>
        <taxon>Lachnospiraceae</taxon>
        <taxon>Hungatella</taxon>
    </lineage>
</organism>
<dbReference type="HOGENOM" id="CLU_1487139_0_0_9"/>
<protein>
    <recommendedName>
        <fullName evidence="1">DUF4325 domain-containing protein</fullName>
    </recommendedName>
</protein>
<evidence type="ECO:0000313" key="2">
    <source>
        <dbReference type="EMBL" id="EHI61156.1"/>
    </source>
</evidence>
<dbReference type="EMBL" id="ADLN01000006">
    <property type="protein sequence ID" value="EHI61156.1"/>
    <property type="molecule type" value="Genomic_DNA"/>
</dbReference>
<reference evidence="2 3" key="1">
    <citation type="submission" date="2011-08" db="EMBL/GenBank/DDBJ databases">
        <title>The Genome Sequence of Clostridium hathewayi WAL-18680.</title>
        <authorList>
            <consortium name="The Broad Institute Genome Sequencing Platform"/>
            <person name="Earl A."/>
            <person name="Ward D."/>
            <person name="Feldgarden M."/>
            <person name="Gevers D."/>
            <person name="Finegold S.M."/>
            <person name="Summanen P.H."/>
            <person name="Molitoris D.R."/>
            <person name="Song M."/>
            <person name="Daigneault M."/>
            <person name="Allen-Vercoe E."/>
            <person name="Young S.K."/>
            <person name="Zeng Q."/>
            <person name="Gargeya S."/>
            <person name="Fitzgerald M."/>
            <person name="Haas B."/>
            <person name="Abouelleil A."/>
            <person name="Alvarado L."/>
            <person name="Arachchi H.M."/>
            <person name="Berlin A."/>
            <person name="Brown A."/>
            <person name="Chapman S.B."/>
            <person name="Chen Z."/>
            <person name="Dunbar C."/>
            <person name="Freedman E."/>
            <person name="Gearin G."/>
            <person name="Gellesch M."/>
            <person name="Goldberg J."/>
            <person name="Griggs A."/>
            <person name="Gujja S."/>
            <person name="Heiman D."/>
            <person name="Howarth C."/>
            <person name="Larson L."/>
            <person name="Lui A."/>
            <person name="MacDonald P.J.P."/>
            <person name="Montmayeur A."/>
            <person name="Murphy C."/>
            <person name="Neiman D."/>
            <person name="Pearson M."/>
            <person name="Priest M."/>
            <person name="Roberts A."/>
            <person name="Saif S."/>
            <person name="Shea T."/>
            <person name="Shenoy N."/>
            <person name="Sisk P."/>
            <person name="Stolte C."/>
            <person name="Sykes S."/>
            <person name="Wortman J."/>
            <person name="Nusbaum C."/>
            <person name="Birren B."/>
        </authorList>
    </citation>
    <scope>NUCLEOTIDE SEQUENCE [LARGE SCALE GENOMIC DNA]</scope>
    <source>
        <strain evidence="2 3">WAL-18680</strain>
    </source>
</reference>
<dbReference type="AlphaFoldDB" id="G5IBJ3"/>
<comment type="caution">
    <text evidence="2">The sequence shown here is derived from an EMBL/GenBank/DDBJ whole genome shotgun (WGS) entry which is preliminary data.</text>
</comment>